<keyword evidence="2 9" id="KW-0055">Arginine biosynthesis</keyword>
<dbReference type="PANTHER" id="PTHR23342:SF0">
    <property type="entry name" value="N-ACETYLGLUTAMATE SYNTHASE, MITOCHONDRIAL"/>
    <property type="match status" value="1"/>
</dbReference>
<dbReference type="Pfam" id="PF00696">
    <property type="entry name" value="AA_kinase"/>
    <property type="match status" value="1"/>
</dbReference>
<keyword evidence="9" id="KW-0963">Cytoplasm</keyword>
<dbReference type="PANTHER" id="PTHR23342">
    <property type="entry name" value="N-ACETYLGLUTAMATE SYNTHASE"/>
    <property type="match status" value="1"/>
</dbReference>
<feature type="binding site" evidence="9">
    <location>
        <begin position="52"/>
        <end position="53"/>
    </location>
    <ligand>
        <name>substrate</name>
    </ligand>
</feature>
<dbReference type="SUPFAM" id="SSF53633">
    <property type="entry name" value="Carbamate kinase-like"/>
    <property type="match status" value="1"/>
</dbReference>
<dbReference type="CDD" id="cd04238">
    <property type="entry name" value="AAK_NAGK-like"/>
    <property type="match status" value="1"/>
</dbReference>
<dbReference type="Gene3D" id="3.40.1160.10">
    <property type="entry name" value="Acetylglutamate kinase-like"/>
    <property type="match status" value="1"/>
</dbReference>
<comment type="catalytic activity">
    <reaction evidence="8 9">
        <text>N-acetyl-L-glutamate + ATP = N-acetyl-L-glutamyl 5-phosphate + ADP</text>
        <dbReference type="Rhea" id="RHEA:14629"/>
        <dbReference type="ChEBI" id="CHEBI:30616"/>
        <dbReference type="ChEBI" id="CHEBI:44337"/>
        <dbReference type="ChEBI" id="CHEBI:57936"/>
        <dbReference type="ChEBI" id="CHEBI:456216"/>
        <dbReference type="EC" id="2.7.2.8"/>
    </reaction>
</comment>
<comment type="caution">
    <text evidence="11">The sequence shown here is derived from an EMBL/GenBank/DDBJ whole genome shotgun (WGS) entry which is preliminary data.</text>
</comment>
<dbReference type="InterPro" id="IPR037528">
    <property type="entry name" value="ArgB"/>
</dbReference>
<evidence type="ECO:0000256" key="7">
    <source>
        <dbReference type="ARBA" id="ARBA00022840"/>
    </source>
</evidence>
<evidence type="ECO:0000256" key="2">
    <source>
        <dbReference type="ARBA" id="ARBA00022571"/>
    </source>
</evidence>
<evidence type="ECO:0000256" key="6">
    <source>
        <dbReference type="ARBA" id="ARBA00022777"/>
    </source>
</evidence>
<evidence type="ECO:0000256" key="8">
    <source>
        <dbReference type="ARBA" id="ARBA00048141"/>
    </source>
</evidence>
<evidence type="ECO:0000256" key="4">
    <source>
        <dbReference type="ARBA" id="ARBA00022679"/>
    </source>
</evidence>
<dbReference type="EMBL" id="JBHUOJ010000007">
    <property type="protein sequence ID" value="MFD2832221.1"/>
    <property type="molecule type" value="Genomic_DNA"/>
</dbReference>
<dbReference type="InterPro" id="IPR001048">
    <property type="entry name" value="Asp/Glu/Uridylate_kinase"/>
</dbReference>
<evidence type="ECO:0000256" key="3">
    <source>
        <dbReference type="ARBA" id="ARBA00022605"/>
    </source>
</evidence>
<comment type="function">
    <text evidence="9">Catalyzes the ATP-dependent phosphorylation of N-acetyl-L-glutamate.</text>
</comment>
<comment type="pathway">
    <text evidence="1 9">Amino-acid biosynthesis; L-arginine biosynthesis; N(2)-acetyl-L-ornithine from L-glutamate: step 2/4.</text>
</comment>
<dbReference type="NCBIfam" id="TIGR00761">
    <property type="entry name" value="argB"/>
    <property type="match status" value="1"/>
</dbReference>
<evidence type="ECO:0000313" key="12">
    <source>
        <dbReference type="Proteomes" id="UP001597438"/>
    </source>
</evidence>
<dbReference type="HAMAP" id="MF_00082">
    <property type="entry name" value="ArgB"/>
    <property type="match status" value="1"/>
</dbReference>
<protein>
    <recommendedName>
        <fullName evidence="9">Acetylglutamate kinase</fullName>
        <ecNumber evidence="9">2.7.2.8</ecNumber>
    </recommendedName>
    <alternativeName>
        <fullName evidence="9">N-acetyl-L-glutamate 5-phosphotransferase</fullName>
    </alternativeName>
    <alternativeName>
        <fullName evidence="9">NAG kinase</fullName>
        <shortName evidence="9">NAGK</shortName>
    </alternativeName>
</protein>
<evidence type="ECO:0000313" key="11">
    <source>
        <dbReference type="EMBL" id="MFD2832221.1"/>
    </source>
</evidence>
<reference evidence="12" key="1">
    <citation type="journal article" date="2019" name="Int. J. Syst. Evol. Microbiol.">
        <title>The Global Catalogue of Microorganisms (GCM) 10K type strain sequencing project: providing services to taxonomists for standard genome sequencing and annotation.</title>
        <authorList>
            <consortium name="The Broad Institute Genomics Platform"/>
            <consortium name="The Broad Institute Genome Sequencing Center for Infectious Disease"/>
            <person name="Wu L."/>
            <person name="Ma J."/>
        </authorList>
    </citation>
    <scope>NUCLEOTIDE SEQUENCE [LARGE SCALE GENOMIC DNA]</scope>
    <source>
        <strain evidence="12">KCTC 52925</strain>
    </source>
</reference>
<feature type="site" description="Transition state stabilizer" evidence="9">
    <location>
        <position position="235"/>
    </location>
</feature>
<keyword evidence="5 9" id="KW-0547">Nucleotide-binding</keyword>
<accession>A0ABW5WZF8</accession>
<comment type="subcellular location">
    <subcellularLocation>
        <location evidence="9">Cytoplasm</location>
    </subcellularLocation>
</comment>
<dbReference type="InterPro" id="IPR004662">
    <property type="entry name" value="AcgluKinase_fam"/>
</dbReference>
<keyword evidence="3 9" id="KW-0028">Amino-acid biosynthesis</keyword>
<name>A0ABW5WZF8_9FLAO</name>
<evidence type="ECO:0000256" key="5">
    <source>
        <dbReference type="ARBA" id="ARBA00022741"/>
    </source>
</evidence>
<feature type="domain" description="Aspartate/glutamate/uridylate kinase" evidence="10">
    <location>
        <begin position="15"/>
        <end position="254"/>
    </location>
</feature>
<feature type="binding site" evidence="9">
    <location>
        <position position="169"/>
    </location>
    <ligand>
        <name>substrate</name>
    </ligand>
</feature>
<dbReference type="EC" id="2.7.2.8" evidence="9"/>
<proteinExistence type="inferred from homology"/>
<comment type="similarity">
    <text evidence="9">Belongs to the acetylglutamate kinase family. ArgB subfamily.</text>
</comment>
<feature type="binding site" evidence="9">
    <location>
        <position position="74"/>
    </location>
    <ligand>
        <name>substrate</name>
    </ligand>
</feature>
<keyword evidence="6 9" id="KW-0418">Kinase</keyword>
<keyword evidence="12" id="KW-1185">Reference proteome</keyword>
<dbReference type="InterPro" id="IPR036393">
    <property type="entry name" value="AceGlu_kinase-like_sf"/>
</dbReference>
<organism evidence="11 12">
    <name type="scientific">Christiangramia antarctica</name>
    <dbReference type="NCBI Taxonomy" id="2058158"/>
    <lineage>
        <taxon>Bacteria</taxon>
        <taxon>Pseudomonadati</taxon>
        <taxon>Bacteroidota</taxon>
        <taxon>Flavobacteriia</taxon>
        <taxon>Flavobacteriales</taxon>
        <taxon>Flavobacteriaceae</taxon>
        <taxon>Christiangramia</taxon>
    </lineage>
</organism>
<dbReference type="Proteomes" id="UP001597438">
    <property type="component" value="Unassembled WGS sequence"/>
</dbReference>
<feature type="site" description="Transition state stabilizer" evidence="9">
    <location>
        <position position="20"/>
    </location>
</feature>
<dbReference type="PIRSF" id="PIRSF000728">
    <property type="entry name" value="NAGK"/>
    <property type="match status" value="1"/>
</dbReference>
<keyword evidence="7 9" id="KW-0067">ATP-binding</keyword>
<sequence length="269" mass="29808">MFSIANKKKVRMQQKLKIIKIGGKLIENEQNLSVFLDDFVKLKGAKILVHGGGNMATEVAGKLGFETKMLDGRRITDKNSMEVITMVYGGLINKNIVAKLQHLECNAIGLCGADGNSIISKKRPVKEVDFGYVGDIVKINSAFISSLLEQKIVPVFSAISYGGEGQLFNTNADSVASEIARALSHDFETELYYCFEKKGVLANADDDESVIENLDRRKYKDLIEKKVITDGMLPKLQNCFEALENGVERIFLGNSELLQKKSKHTKIIA</sequence>
<evidence type="ECO:0000256" key="1">
    <source>
        <dbReference type="ARBA" id="ARBA00004828"/>
    </source>
</evidence>
<gene>
    <name evidence="9 11" type="primary">argB</name>
    <name evidence="11" type="ORF">ACFSYS_02920</name>
</gene>
<evidence type="ECO:0000256" key="9">
    <source>
        <dbReference type="HAMAP-Rule" id="MF_00082"/>
    </source>
</evidence>
<dbReference type="GO" id="GO:0003991">
    <property type="term" value="F:acetylglutamate kinase activity"/>
    <property type="evidence" value="ECO:0007669"/>
    <property type="project" value="UniProtKB-EC"/>
</dbReference>
<evidence type="ECO:0000259" key="10">
    <source>
        <dbReference type="Pfam" id="PF00696"/>
    </source>
</evidence>
<keyword evidence="4 9" id="KW-0808">Transferase</keyword>